<dbReference type="AlphaFoldDB" id="A0A2T4RI71"/>
<comment type="caution">
    <text evidence="1">The sequence shown here is derived from an EMBL/GenBank/DDBJ whole genome shotgun (WGS) entry which is preliminary data.</text>
</comment>
<protein>
    <submittedName>
        <fullName evidence="1">DNA-directed RNA polymerase subunit beta</fullName>
    </submittedName>
</protein>
<accession>A0A2T4RI71</accession>
<keyword evidence="1" id="KW-0240">DNA-directed RNA polymerase</keyword>
<dbReference type="GO" id="GO:0000428">
    <property type="term" value="C:DNA-directed RNA polymerase complex"/>
    <property type="evidence" value="ECO:0007669"/>
    <property type="project" value="UniProtKB-KW"/>
</dbReference>
<dbReference type="EMBL" id="QXVO01000034">
    <property type="protein sequence ID" value="RIO44018.1"/>
    <property type="molecule type" value="Genomic_DNA"/>
</dbReference>
<reference evidence="1 2" key="1">
    <citation type="journal article" date="2016" name="Front. Microbiol.">
        <title>Comprehensive Phylogenetic Analysis of Bovine Non-aureus Staphylococci Species Based on Whole-Genome Sequencing.</title>
        <authorList>
            <person name="Naushad S."/>
            <person name="Barkema H.W."/>
            <person name="Luby C."/>
            <person name="Condas L.A."/>
            <person name="Nobrega D.B."/>
            <person name="Carson D.A."/>
            <person name="De Buck J."/>
        </authorList>
    </citation>
    <scope>NUCLEOTIDE SEQUENCE [LARGE SCALE GENOMIC DNA]</scope>
    <source>
        <strain evidence="1 2">SNUC 5959</strain>
    </source>
</reference>
<evidence type="ECO:0000313" key="1">
    <source>
        <dbReference type="EMBL" id="RIO44018.1"/>
    </source>
</evidence>
<dbReference type="STRING" id="1284.SHYC_03785"/>
<gene>
    <name evidence="1" type="ORF">BUZ57_09980</name>
</gene>
<keyword evidence="1" id="KW-0804">Transcription</keyword>
<proteinExistence type="predicted"/>
<name>A0A2T4RI71_STAHY</name>
<organism evidence="1 2">
    <name type="scientific">Staphylococcus hyicus</name>
    <dbReference type="NCBI Taxonomy" id="1284"/>
    <lineage>
        <taxon>Bacteria</taxon>
        <taxon>Bacillati</taxon>
        <taxon>Bacillota</taxon>
        <taxon>Bacilli</taxon>
        <taxon>Bacillales</taxon>
        <taxon>Staphylococcaceae</taxon>
        <taxon>Staphylococcus</taxon>
    </lineage>
</organism>
<sequence>MRKSNLLAAWMFIQRSISIQLTLFILIAVVLFFIGLMIGFLINQDNILNALNPQFWEDFQALIGGNS</sequence>
<evidence type="ECO:0000313" key="2">
    <source>
        <dbReference type="Proteomes" id="UP000285625"/>
    </source>
</evidence>
<dbReference type="RefSeq" id="WP_107633585.1">
    <property type="nucleotide sequence ID" value="NZ_CP170216.1"/>
</dbReference>
<dbReference type="Proteomes" id="UP000285625">
    <property type="component" value="Unassembled WGS sequence"/>
</dbReference>